<evidence type="ECO:0000256" key="3">
    <source>
        <dbReference type="ARBA" id="ARBA00022695"/>
    </source>
</evidence>
<dbReference type="Pfam" id="PF17657">
    <property type="entry name" value="DNA_pol3_finger"/>
    <property type="match status" value="1"/>
</dbReference>
<dbReference type="InterPro" id="IPR004805">
    <property type="entry name" value="DnaE2/DnaE/PolC"/>
</dbReference>
<gene>
    <name evidence="8" type="ORF">ACD_2C00016G0015</name>
</gene>
<keyword evidence="2" id="KW-0808">Transferase</keyword>
<evidence type="ECO:0000313" key="8">
    <source>
        <dbReference type="EMBL" id="EKE30264.1"/>
    </source>
</evidence>
<evidence type="ECO:0000256" key="6">
    <source>
        <dbReference type="ARBA" id="ARBA00049244"/>
    </source>
</evidence>
<dbReference type="GO" id="GO:0006260">
    <property type="term" value="P:DNA replication"/>
    <property type="evidence" value="ECO:0007669"/>
    <property type="project" value="UniProtKB-KW"/>
</dbReference>
<organism evidence="8">
    <name type="scientific">uncultured bacterium</name>
    <name type="common">gcode 4</name>
    <dbReference type="NCBI Taxonomy" id="1234023"/>
    <lineage>
        <taxon>Bacteria</taxon>
        <taxon>environmental samples</taxon>
    </lineage>
</organism>
<dbReference type="InterPro" id="IPR041931">
    <property type="entry name" value="DNA_pol3_alpha_thumb_dom"/>
</dbReference>
<accession>K2GIJ2</accession>
<dbReference type="PANTHER" id="PTHR32294">
    <property type="entry name" value="DNA POLYMERASE III SUBUNIT ALPHA"/>
    <property type="match status" value="1"/>
</dbReference>
<keyword evidence="5" id="KW-0239">DNA-directed DNA polymerase</keyword>
<comment type="catalytic activity">
    <reaction evidence="6">
        <text>DNA(n) + a 2'-deoxyribonucleoside 5'-triphosphate = DNA(n+1) + diphosphate</text>
        <dbReference type="Rhea" id="RHEA:22508"/>
        <dbReference type="Rhea" id="RHEA-COMP:17339"/>
        <dbReference type="Rhea" id="RHEA-COMP:17340"/>
        <dbReference type="ChEBI" id="CHEBI:33019"/>
        <dbReference type="ChEBI" id="CHEBI:61560"/>
        <dbReference type="ChEBI" id="CHEBI:173112"/>
        <dbReference type="EC" id="2.7.7.7"/>
    </reaction>
</comment>
<proteinExistence type="predicted"/>
<dbReference type="PANTHER" id="PTHR32294:SF0">
    <property type="entry name" value="DNA POLYMERASE III SUBUNIT ALPHA"/>
    <property type="match status" value="1"/>
</dbReference>
<evidence type="ECO:0000256" key="2">
    <source>
        <dbReference type="ARBA" id="ARBA00022679"/>
    </source>
</evidence>
<dbReference type="Gene3D" id="3.20.20.140">
    <property type="entry name" value="Metal-dependent hydrolases"/>
    <property type="match status" value="1"/>
</dbReference>
<dbReference type="Pfam" id="PF14579">
    <property type="entry name" value="HHH_6"/>
    <property type="match status" value="1"/>
</dbReference>
<reference evidence="8" key="1">
    <citation type="journal article" date="2012" name="Science">
        <title>Fermentation, hydrogen, and sulfur metabolism in multiple uncultivated bacterial phyla.</title>
        <authorList>
            <person name="Wrighton K.C."/>
            <person name="Thomas B.C."/>
            <person name="Sharon I."/>
            <person name="Miller C.S."/>
            <person name="Castelle C.J."/>
            <person name="VerBerkmoes N.C."/>
            <person name="Wilkins M.J."/>
            <person name="Hettich R.L."/>
            <person name="Lipton M.S."/>
            <person name="Williams K.H."/>
            <person name="Long P.E."/>
            <person name="Banfield J.F."/>
        </authorList>
    </citation>
    <scope>NUCLEOTIDE SEQUENCE [LARGE SCALE GENOMIC DNA]</scope>
</reference>
<dbReference type="EC" id="2.7.7.7" evidence="1"/>
<dbReference type="InterPro" id="IPR004013">
    <property type="entry name" value="PHP_dom"/>
</dbReference>
<dbReference type="Pfam" id="PF07733">
    <property type="entry name" value="DNA_pol3_alpha"/>
    <property type="match status" value="1"/>
</dbReference>
<dbReference type="CDD" id="cd04485">
    <property type="entry name" value="DnaE_OBF"/>
    <property type="match status" value="1"/>
</dbReference>
<evidence type="ECO:0000256" key="1">
    <source>
        <dbReference type="ARBA" id="ARBA00012417"/>
    </source>
</evidence>
<evidence type="ECO:0000256" key="5">
    <source>
        <dbReference type="ARBA" id="ARBA00022932"/>
    </source>
</evidence>
<feature type="domain" description="Polymerase/histidinol phosphatase N-terminal" evidence="7">
    <location>
        <begin position="4"/>
        <end position="71"/>
    </location>
</feature>
<dbReference type="InterPro" id="IPR040982">
    <property type="entry name" value="DNA_pol3_finger"/>
</dbReference>
<dbReference type="SMART" id="SM00481">
    <property type="entry name" value="POLIIIAc"/>
    <property type="match status" value="1"/>
</dbReference>
<dbReference type="GO" id="GO:0008408">
    <property type="term" value="F:3'-5' exonuclease activity"/>
    <property type="evidence" value="ECO:0007669"/>
    <property type="project" value="InterPro"/>
</dbReference>
<protein>
    <recommendedName>
        <fullName evidence="1">DNA-directed DNA polymerase</fullName>
        <ecNumber evidence="1">2.7.7.7</ecNumber>
    </recommendedName>
</protein>
<sequence length="1306" mass="156390">MSFVHLHVHTNFSILEWLGKPKEFVKKAKELWMPALAITDTWNLYGFFEFYKACKENDINPIIWIEASISKKWIWNKEKDNEFYEIVLLAKNRDGLKNIIELTTISYLDWFYYKPRIDFDLLEKFSSNVIALSWSFLWEIAQHIITWKSEDFIMSRIEFYQDIFWKEDFYLEIQEHPDRPSQSKVNEYILALARNHDLKVVWTNDAHYLTENDAEAQDLLFSIWDWRPLDDPDRPTLIEWNYALRSAAEMREIFSYSPNACNATLEIAEKVNIEIPYWQTLIPVSELWEAEKIIHGRYIEYAKDVPDLKELWPEEWCLRYLCMKWLNDRYEYWFDEKTLFMLVNKSDVPWPDKKLSQMSAEELQALSKSYFSDEKKAFIETLTPEQIHIIDRLEYELVVVELMWFNWYFIIVADFINWAKNNWVPVWPWRWSAAGALLAYLSWITDIDPLKYSLLFERFLNPARVSMPDIDVDFSDEWRWKVLEYVRNKYWHDHVAQICTFGTMAARAAVKDIWKAFWVPFSEMNNVAKLIPSKPWIKIKDALEESTEFKALYMSSEKYKKIIDNAMRLEGSVRQLWVHACAVIIAPEKMTNFCSLQHPPKDDTVTVTQLSQYPLEDLWLLKMDFLWLRNLTIIDRCLKIIKRQHDTDINLLKINYEDKKVFKIFAEWDTTWVFQFESSWMRKYLKELKPNAFEDIIVMVSLYRPGPLAYIPTYINRKHWKEKVKYPHTSLEVILKPTQWIAVYQEQIMQLVQAFAWFSLWEADILRRAIGKKKVDLLMEQKEKFIQAAITEWHPKELAKYIFEDIIEPFAGYWFNKSHAACYSMIAYQTAYLKAYFPTEFMTALMVSDEEDIDRITLEIDECKAKKINVLAPDINESMKHFTYIDNDNIRFGLKAIKWLGSWPIDTIRSWRENWKYTDIVDLINKTSWDVINKKSLEALILSGALDAFWERSSLLASIGKITSFLKEHQKKQETNQIWLFDLWGWNHDDHRFSLERANPMTYEEKIRWEREVIWYSVTWHGLDGLKKYLNQKSSGLEHVIEFKKKMKEQALLITEIEADPIWIISDDPESIWESDAFHEVVKSEDIPLPPEEIEAPKPKAEVKWKYERKQDPKVKFFWLVTSIRKIQTKTWKLMMTANCDSTFFKFVITVFPKDYDKFSNLIQQDSIVMVEWSIRFNEQMEEIAVMPNSIRSTTITTLRNQAQEIWTFNEDDIINYLDEGEDIITAVKKTEEKQEEKITKSNISKYSIKVPTDWTKDDLLNLKEMLLSEQSWDIKIFLDIRWQEVDTKISLSDVNWIKKWIKENW</sequence>
<dbReference type="InterPro" id="IPR016195">
    <property type="entry name" value="Pol/histidinol_Pase-like"/>
</dbReference>
<evidence type="ECO:0000259" key="7">
    <source>
        <dbReference type="SMART" id="SM00481"/>
    </source>
</evidence>
<dbReference type="InterPro" id="IPR029460">
    <property type="entry name" value="DNAPol_HHH"/>
</dbReference>
<dbReference type="Pfam" id="PF02811">
    <property type="entry name" value="PHP"/>
    <property type="match status" value="1"/>
</dbReference>
<name>K2GIJ2_9BACT</name>
<dbReference type="Gene3D" id="1.10.10.1600">
    <property type="entry name" value="Bacterial DNA polymerase III alpha subunit, thumb domain"/>
    <property type="match status" value="1"/>
</dbReference>
<dbReference type="SUPFAM" id="SSF89550">
    <property type="entry name" value="PHP domain-like"/>
    <property type="match status" value="1"/>
</dbReference>
<dbReference type="NCBIfam" id="NF004226">
    <property type="entry name" value="PRK05673.1"/>
    <property type="match status" value="1"/>
</dbReference>
<dbReference type="InterPro" id="IPR003141">
    <property type="entry name" value="Pol/His_phosphatase_N"/>
</dbReference>
<comment type="caution">
    <text evidence="8">The sequence shown here is derived from an EMBL/GenBank/DDBJ whole genome shotgun (WGS) entry which is preliminary data.</text>
</comment>
<keyword evidence="3" id="KW-0548">Nucleotidyltransferase</keyword>
<dbReference type="Gene3D" id="1.10.150.870">
    <property type="match status" value="1"/>
</dbReference>
<dbReference type="NCBIfam" id="TIGR00594">
    <property type="entry name" value="polc"/>
    <property type="match status" value="1"/>
</dbReference>
<dbReference type="InterPro" id="IPR011708">
    <property type="entry name" value="DNA_pol3_alpha_NTPase_dom"/>
</dbReference>
<dbReference type="EMBL" id="AMFJ01000016">
    <property type="protein sequence ID" value="EKE30264.1"/>
    <property type="molecule type" value="Genomic_DNA"/>
</dbReference>
<dbReference type="GO" id="GO:0003887">
    <property type="term" value="F:DNA-directed DNA polymerase activity"/>
    <property type="evidence" value="ECO:0007669"/>
    <property type="project" value="UniProtKB-KW"/>
</dbReference>
<evidence type="ECO:0000256" key="4">
    <source>
        <dbReference type="ARBA" id="ARBA00022705"/>
    </source>
</evidence>
<keyword evidence="4" id="KW-0235">DNA replication</keyword>